<evidence type="ECO:0000313" key="2">
    <source>
        <dbReference type="EMBL" id="TNN65279.1"/>
    </source>
</evidence>
<evidence type="ECO:0000256" key="1">
    <source>
        <dbReference type="SAM" id="Phobius"/>
    </source>
</evidence>
<keyword evidence="1" id="KW-0472">Membrane</keyword>
<reference evidence="2 3" key="1">
    <citation type="submission" date="2019-03" db="EMBL/GenBank/DDBJ databases">
        <title>First draft genome of Liparis tanakae, snailfish: a comprehensive survey of snailfish specific genes.</title>
        <authorList>
            <person name="Kim W."/>
            <person name="Song I."/>
            <person name="Jeong J.-H."/>
            <person name="Kim D."/>
            <person name="Kim S."/>
            <person name="Ryu S."/>
            <person name="Song J.Y."/>
            <person name="Lee S.K."/>
        </authorList>
    </citation>
    <scope>NUCLEOTIDE SEQUENCE [LARGE SCALE GENOMIC DNA]</scope>
    <source>
        <tissue evidence="2">Muscle</tissue>
    </source>
</reference>
<comment type="caution">
    <text evidence="2">The sequence shown here is derived from an EMBL/GenBank/DDBJ whole genome shotgun (WGS) entry which is preliminary data.</text>
</comment>
<keyword evidence="1" id="KW-1133">Transmembrane helix</keyword>
<keyword evidence="1" id="KW-0812">Transmembrane</keyword>
<dbReference type="EMBL" id="SRLO01000237">
    <property type="protein sequence ID" value="TNN65279.1"/>
    <property type="molecule type" value="Genomic_DNA"/>
</dbReference>
<organism evidence="2 3">
    <name type="scientific">Liparis tanakae</name>
    <name type="common">Tanaka's snailfish</name>
    <dbReference type="NCBI Taxonomy" id="230148"/>
    <lineage>
        <taxon>Eukaryota</taxon>
        <taxon>Metazoa</taxon>
        <taxon>Chordata</taxon>
        <taxon>Craniata</taxon>
        <taxon>Vertebrata</taxon>
        <taxon>Euteleostomi</taxon>
        <taxon>Actinopterygii</taxon>
        <taxon>Neopterygii</taxon>
        <taxon>Teleostei</taxon>
        <taxon>Neoteleostei</taxon>
        <taxon>Acanthomorphata</taxon>
        <taxon>Eupercaria</taxon>
        <taxon>Perciformes</taxon>
        <taxon>Cottioidei</taxon>
        <taxon>Cottales</taxon>
        <taxon>Liparidae</taxon>
        <taxon>Liparis</taxon>
    </lineage>
</organism>
<evidence type="ECO:0000313" key="3">
    <source>
        <dbReference type="Proteomes" id="UP000314294"/>
    </source>
</evidence>
<dbReference type="AlphaFoldDB" id="A0A4Z2HHA9"/>
<keyword evidence="3" id="KW-1185">Reference proteome</keyword>
<proteinExistence type="predicted"/>
<dbReference type="Proteomes" id="UP000314294">
    <property type="component" value="Unassembled WGS sequence"/>
</dbReference>
<accession>A0A4Z2HHA9</accession>
<feature type="transmembrane region" description="Helical" evidence="1">
    <location>
        <begin position="61"/>
        <end position="85"/>
    </location>
</feature>
<sequence length="137" mass="15388">MAAEHQHSSLSSTECVWNVDDFWWKDLQDCASRYGVPLCAIRFVTFRFSLTGDWWDGKEKVLPLILLLHLSNVLLSFSVVLLHLLKKAMLLSMSFNSNAVQLTVQLLHFGLLPLPEALQFSFSSLEGGEGLSHPGRS</sequence>
<protein>
    <submittedName>
        <fullName evidence="2">Uncharacterized protein</fullName>
    </submittedName>
</protein>
<name>A0A4Z2HHA9_9TELE</name>
<gene>
    <name evidence="2" type="ORF">EYF80_024433</name>
</gene>